<accession>A0A0F7ZP87</accession>
<keyword evidence="3" id="KW-1185">Reference proteome</keyword>
<evidence type="ECO:0000313" key="3">
    <source>
        <dbReference type="Proteomes" id="UP000054481"/>
    </source>
</evidence>
<organism evidence="2 3">
    <name type="scientific">Hirsutella minnesotensis 3608</name>
    <dbReference type="NCBI Taxonomy" id="1043627"/>
    <lineage>
        <taxon>Eukaryota</taxon>
        <taxon>Fungi</taxon>
        <taxon>Dikarya</taxon>
        <taxon>Ascomycota</taxon>
        <taxon>Pezizomycotina</taxon>
        <taxon>Sordariomycetes</taxon>
        <taxon>Hypocreomycetidae</taxon>
        <taxon>Hypocreales</taxon>
        <taxon>Ophiocordycipitaceae</taxon>
        <taxon>Hirsutella</taxon>
    </lineage>
</organism>
<evidence type="ECO:0000313" key="2">
    <source>
        <dbReference type="EMBL" id="KJZ75070.1"/>
    </source>
</evidence>
<dbReference type="OrthoDB" id="2013972at2759"/>
<gene>
    <name evidence="2" type="ORF">HIM_05556</name>
</gene>
<feature type="compositionally biased region" description="Polar residues" evidence="1">
    <location>
        <begin position="1"/>
        <end position="10"/>
    </location>
</feature>
<evidence type="ECO:0000256" key="1">
    <source>
        <dbReference type="SAM" id="MobiDB-lite"/>
    </source>
</evidence>
<dbReference type="InterPro" id="IPR029063">
    <property type="entry name" value="SAM-dependent_MTases_sf"/>
</dbReference>
<proteinExistence type="predicted"/>
<dbReference type="Proteomes" id="UP000054481">
    <property type="component" value="Unassembled WGS sequence"/>
</dbReference>
<dbReference type="Gene3D" id="3.40.50.150">
    <property type="entry name" value="Vaccinia Virus protein VP39"/>
    <property type="match status" value="1"/>
</dbReference>
<name>A0A0F7ZP87_9HYPO</name>
<dbReference type="EMBL" id="KQ030520">
    <property type="protein sequence ID" value="KJZ75070.1"/>
    <property type="molecule type" value="Genomic_DNA"/>
</dbReference>
<dbReference type="CDD" id="cd02440">
    <property type="entry name" value="AdoMet_MTases"/>
    <property type="match status" value="1"/>
</dbReference>
<dbReference type="Pfam" id="PF13489">
    <property type="entry name" value="Methyltransf_23"/>
    <property type="match status" value="1"/>
</dbReference>
<feature type="compositionally biased region" description="Polar residues" evidence="1">
    <location>
        <begin position="25"/>
        <end position="46"/>
    </location>
</feature>
<reference evidence="2 3" key="1">
    <citation type="journal article" date="2014" name="Genome Biol. Evol.">
        <title>Comparative genomics and transcriptomics analyses reveal divergent lifestyle features of nematode endoparasitic fungus Hirsutella minnesotensis.</title>
        <authorList>
            <person name="Lai Y."/>
            <person name="Liu K."/>
            <person name="Zhang X."/>
            <person name="Zhang X."/>
            <person name="Li K."/>
            <person name="Wang N."/>
            <person name="Shu C."/>
            <person name="Wu Y."/>
            <person name="Wang C."/>
            <person name="Bushley K.E."/>
            <person name="Xiang M."/>
            <person name="Liu X."/>
        </authorList>
    </citation>
    <scope>NUCLEOTIDE SEQUENCE [LARGE SCALE GENOMIC DNA]</scope>
    <source>
        <strain evidence="2 3">3608</strain>
    </source>
</reference>
<dbReference type="SUPFAM" id="SSF53335">
    <property type="entry name" value="S-adenosyl-L-methionine-dependent methyltransferases"/>
    <property type="match status" value="1"/>
</dbReference>
<sequence>MCSLVQSRSGKSIGDTLSRLENRESAATNGQSNGQTNGLEETQQQQSERKQAPIPTYEAPFFSLQAKQRIDFQSTKLNRADWLQKISNTAYACSSLKGSSDWLPSCLPGASSTSPRGRAYGPYNTAPERHPGSEVIGVDLYTIQRKSPVPNCTFVRQDVEKDEWPFSGKFDYIHLRYIVTCFDDTRTVIRKAFDSLNPDGYIEFYDIVSRYIDLGGTTRGTSLERWFDYLELGAKNDGKTFDRAKMYPEWCRQEGFVDVEEKVFYVPCGPWPRDPRMKKMGALIMSNDRMLIGDALQPYIRQSGLSQSEIEELTAKAVADVGNINIRYLWAV</sequence>
<evidence type="ECO:0008006" key="4">
    <source>
        <dbReference type="Google" id="ProtNLM"/>
    </source>
</evidence>
<protein>
    <recommendedName>
        <fullName evidence="4">Methyltransferase domain-containing protein</fullName>
    </recommendedName>
</protein>
<dbReference type="AlphaFoldDB" id="A0A0F7ZP87"/>
<feature type="region of interest" description="Disordered" evidence="1">
    <location>
        <begin position="1"/>
        <end position="52"/>
    </location>
</feature>